<evidence type="ECO:0000313" key="3">
    <source>
        <dbReference type="Proteomes" id="UP000515860"/>
    </source>
</evidence>
<dbReference type="PANTHER" id="PTHR13696:SF52">
    <property type="entry name" value="PARA FAMILY PROTEIN CT_582"/>
    <property type="match status" value="1"/>
</dbReference>
<dbReference type="Gene3D" id="3.40.50.10850">
    <property type="entry name" value="Ntrc-like two-domain protein"/>
    <property type="match status" value="1"/>
</dbReference>
<proteinExistence type="predicted"/>
<dbReference type="PANTHER" id="PTHR13696">
    <property type="entry name" value="P-LOOP CONTAINING NUCLEOSIDE TRIPHOSPHATE HYDROLASE"/>
    <property type="match status" value="1"/>
</dbReference>
<sequence length="348" mass="40236">MERELRLVIIDSDYGYIKQMEEALIRRFRSRAQIQIITDPAYLDVYFRTPRTIDILVADQSFYAEHLEEHTIHHILLLVPEVDIEKTFPDKVKAMMKYLPYEEILQAIDDFMTPEEEEEKEETASVEKPETKVVAVYSPIGGCGKSLTAMALGKKLKKLDQTVLLVGCDSLQSYSAYLRTEQCADEKLAEKLKNPGEDTYWTILQNIGQEEISCLLPFEKTMPALGIGTEEMKTLIAMLREKRDFAYVILDLGSELNGQTLALMEESDAYVLIMEANRVSNRKMWRLQKNIELLPKKECFMISNQYHMDGLRVPRQNLFGVIARYEDGEKAMEDPVFYRMALELCKEI</sequence>
<feature type="domain" description="AAA" evidence="1">
    <location>
        <begin position="131"/>
        <end position="297"/>
    </location>
</feature>
<dbReference type="AlphaFoldDB" id="A0A7G9GCQ3"/>
<dbReference type="RefSeq" id="WP_118644747.1">
    <property type="nucleotide sequence ID" value="NZ_CP060635.1"/>
</dbReference>
<dbReference type="EMBL" id="CP060635">
    <property type="protein sequence ID" value="QNM08585.1"/>
    <property type="molecule type" value="Genomic_DNA"/>
</dbReference>
<dbReference type="InterPro" id="IPR050678">
    <property type="entry name" value="DNA_Partitioning_ATPase"/>
</dbReference>
<keyword evidence="3" id="KW-1185">Reference proteome</keyword>
<organism evidence="2 3">
    <name type="scientific">Wansuia hejianensis</name>
    <dbReference type="NCBI Taxonomy" id="2763667"/>
    <lineage>
        <taxon>Bacteria</taxon>
        <taxon>Bacillati</taxon>
        <taxon>Bacillota</taxon>
        <taxon>Clostridia</taxon>
        <taxon>Lachnospirales</taxon>
        <taxon>Lachnospiraceae</taxon>
        <taxon>Wansuia</taxon>
    </lineage>
</organism>
<dbReference type="InterPro" id="IPR025669">
    <property type="entry name" value="AAA_dom"/>
</dbReference>
<dbReference type="Proteomes" id="UP000515860">
    <property type="component" value="Chromosome"/>
</dbReference>
<protein>
    <submittedName>
        <fullName evidence="2">AAA family ATPase</fullName>
    </submittedName>
</protein>
<evidence type="ECO:0000259" key="1">
    <source>
        <dbReference type="Pfam" id="PF13614"/>
    </source>
</evidence>
<gene>
    <name evidence="2" type="ORF">H9Q79_17275</name>
</gene>
<reference evidence="2 3" key="1">
    <citation type="submission" date="2020-08" db="EMBL/GenBank/DDBJ databases">
        <authorList>
            <person name="Liu C."/>
            <person name="Sun Q."/>
        </authorList>
    </citation>
    <scope>NUCLEOTIDE SEQUENCE [LARGE SCALE GENOMIC DNA]</scope>
    <source>
        <strain evidence="2 3">NSJ-29</strain>
    </source>
</reference>
<name>A0A7G9GCQ3_9FIRM</name>
<dbReference type="Pfam" id="PF13614">
    <property type="entry name" value="AAA_31"/>
    <property type="match status" value="1"/>
</dbReference>
<accession>A0A7G9GCQ3</accession>
<dbReference type="SUPFAM" id="SSF52540">
    <property type="entry name" value="P-loop containing nucleoside triphosphate hydrolases"/>
    <property type="match status" value="1"/>
</dbReference>
<evidence type="ECO:0000313" key="2">
    <source>
        <dbReference type="EMBL" id="QNM08585.1"/>
    </source>
</evidence>
<dbReference type="Gene3D" id="3.40.50.300">
    <property type="entry name" value="P-loop containing nucleotide triphosphate hydrolases"/>
    <property type="match status" value="1"/>
</dbReference>
<dbReference type="KEGG" id="whj:H9Q79_17275"/>
<dbReference type="InterPro" id="IPR027417">
    <property type="entry name" value="P-loop_NTPase"/>
</dbReference>